<dbReference type="RefSeq" id="WP_243537919.1">
    <property type="nucleotide sequence ID" value="NZ_CP093442.1"/>
</dbReference>
<sequence>MKILVLSFLLLATTACSRSSVMMSFADTLAVSKTDEYFDLTSQQKEDLKKDLRQDIDALKKEFLPEVAKTLRRIESEVSKGKIESELIATHFTEFHVHFKKLTSYFANTAVKTVATFKPEQFDYFEKTMKEEIKDRSDVEEQNEKAFKRYRRSLEFWIGGLSQDQKDRIQAFLKQNPYPVKLETENKEHIVKQFLEVKTDKEKLKVYVRTLYLDYEAPRLPSFTESLQLHKKAFQNFLSESLWPTISKNQLENLKANLISRAEELEKLAQR</sequence>
<proteinExistence type="predicted"/>
<dbReference type="EMBL" id="CP093442">
    <property type="protein sequence ID" value="UOF01479.1"/>
    <property type="molecule type" value="Genomic_DNA"/>
</dbReference>
<dbReference type="Proteomes" id="UP000830116">
    <property type="component" value="Chromosome"/>
</dbReference>
<evidence type="ECO:0000256" key="1">
    <source>
        <dbReference type="SAM" id="SignalP"/>
    </source>
</evidence>
<feature type="chain" id="PRO_5046288673" evidence="1">
    <location>
        <begin position="18"/>
        <end position="271"/>
    </location>
</feature>
<gene>
    <name evidence="2" type="ORF">MNR06_00740</name>
</gene>
<name>A0ABY4C9R6_9BACT</name>
<dbReference type="PIRSF" id="PIRSF028200">
    <property type="entry name" value="UCP028200"/>
    <property type="match status" value="1"/>
</dbReference>
<dbReference type="Pfam" id="PF19795">
    <property type="entry name" value="DUF6279"/>
    <property type="match status" value="1"/>
</dbReference>
<evidence type="ECO:0000313" key="3">
    <source>
        <dbReference type="Proteomes" id="UP000830116"/>
    </source>
</evidence>
<reference evidence="2" key="1">
    <citation type="submission" date="2022-03" db="EMBL/GenBank/DDBJ databases">
        <title>Genome Identification and Characterization of new species Bdellovibrio reynosense LBG001 sp. nov. from a Mexico soil sample.</title>
        <authorList>
            <person name="Camilli A."/>
            <person name="Ajao Y."/>
            <person name="Guo X."/>
        </authorList>
    </citation>
    <scope>NUCLEOTIDE SEQUENCE</scope>
    <source>
        <strain evidence="2">LBG001</strain>
    </source>
</reference>
<organism evidence="2 3">
    <name type="scientific">Bdellovibrio reynosensis</name>
    <dbReference type="NCBI Taxonomy" id="2835041"/>
    <lineage>
        <taxon>Bacteria</taxon>
        <taxon>Pseudomonadati</taxon>
        <taxon>Bdellovibrionota</taxon>
        <taxon>Bdellovibrionia</taxon>
        <taxon>Bdellovibrionales</taxon>
        <taxon>Pseudobdellovibrionaceae</taxon>
        <taxon>Bdellovibrio</taxon>
    </lineage>
</organism>
<dbReference type="InterPro" id="IPR016875">
    <property type="entry name" value="UCP028200"/>
</dbReference>
<protein>
    <submittedName>
        <fullName evidence="2">DUF6279 family lipoprotein</fullName>
    </submittedName>
</protein>
<dbReference type="PROSITE" id="PS51257">
    <property type="entry name" value="PROKAR_LIPOPROTEIN"/>
    <property type="match status" value="1"/>
</dbReference>
<keyword evidence="3" id="KW-1185">Reference proteome</keyword>
<accession>A0ABY4C9R6</accession>
<keyword evidence="1" id="KW-0732">Signal</keyword>
<feature type="signal peptide" evidence="1">
    <location>
        <begin position="1"/>
        <end position="17"/>
    </location>
</feature>
<keyword evidence="2" id="KW-0449">Lipoprotein</keyword>
<evidence type="ECO:0000313" key="2">
    <source>
        <dbReference type="EMBL" id="UOF01479.1"/>
    </source>
</evidence>